<dbReference type="InterPro" id="IPR024744">
    <property type="entry name" value="CSS-motif_dom"/>
</dbReference>
<dbReference type="Pfam" id="PF12792">
    <property type="entry name" value="CSS-motif"/>
    <property type="match status" value="1"/>
</dbReference>
<dbReference type="RefSeq" id="WP_264385573.1">
    <property type="nucleotide sequence ID" value="NZ_CP074352.1"/>
</dbReference>
<keyword evidence="8 10" id="KW-0472">Membrane</keyword>
<evidence type="ECO:0000256" key="2">
    <source>
        <dbReference type="ARBA" id="ARBA00012282"/>
    </source>
</evidence>
<evidence type="ECO:0000256" key="4">
    <source>
        <dbReference type="ARBA" id="ARBA00022636"/>
    </source>
</evidence>
<dbReference type="PROSITE" id="PS50883">
    <property type="entry name" value="EAL"/>
    <property type="match status" value="1"/>
</dbReference>
<dbReference type="InterPro" id="IPR050706">
    <property type="entry name" value="Cyclic-di-GMP_PDE-like"/>
</dbReference>
<sequence>MTNRRLRSLVTAILILAVLLPIALSIWFARSHANEQFNDELETYTASARARVEMVIEQAREALLVLNTLQTTPCSPEHLLALRRLAYTHRYVQEVIWMDGLSPRCSSLESSSRQQPFPPPDAVTDKGFRAWYTSRTDLDMSYEMVAIGLDRYAVIIDPLTFIDVVPFSSNPINLALIGTASNHIIASTSTLSPDIWQTVREEHSISLTRHGNRYEILPLLNAKLMIVAWASLAPLEKAWRDQLLLWMPFGIVISLLAAAFILRLLGRLQSPRYRLIDALHNRDLTINYQPVVELKSGRVIGAEALVRWPQPDGTWLSPDVFIPMAEQTGTINQLSAYVIERVFEEMSDWLRQHPDKHIAINLAAQDLSSTVLLERLTRLCAGASVATRQIVIEMTERSVVDPDITGPILTRYRQAGFRVSIDDFGTGYSSLSYLQELEVDILKIDKSFVMALERKQVTSHIIEIARTLKLEMVAEGVESPQQEAWLCRHGVQYGQGWHYSKALSAQAFMRWAEENLASREDETLLAPPHA</sequence>
<feature type="transmembrane region" description="Helical" evidence="10">
    <location>
        <begin position="243"/>
        <end position="265"/>
    </location>
</feature>
<evidence type="ECO:0000256" key="9">
    <source>
        <dbReference type="ARBA" id="ARBA00034290"/>
    </source>
</evidence>
<reference evidence="12 13" key="1">
    <citation type="submission" date="2021-05" db="EMBL/GenBank/DDBJ databases">
        <title>Isolation, identification, and the growth promoting effects of Pantoea dispersa strain YSD J2 from the aboveground leaves of Cyperus esculentus L.Var. Sativus.</title>
        <authorList>
            <person name="Wang S."/>
            <person name="Tang X.M."/>
            <person name="Huang Y.N."/>
        </authorList>
    </citation>
    <scope>NUCLEOTIDE SEQUENCE [LARGE SCALE GENOMIC DNA]</scope>
    <source>
        <strain evidence="13">YSD YN2</strain>
    </source>
</reference>
<keyword evidence="6" id="KW-0378">Hydrolase</keyword>
<evidence type="ECO:0000256" key="1">
    <source>
        <dbReference type="ARBA" id="ARBA00004651"/>
    </source>
</evidence>
<dbReference type="PANTHER" id="PTHR33121">
    <property type="entry name" value="CYCLIC DI-GMP PHOSPHODIESTERASE PDEF"/>
    <property type="match status" value="1"/>
</dbReference>
<comment type="subcellular location">
    <subcellularLocation>
        <location evidence="1">Cell membrane</location>
        <topology evidence="1">Multi-pass membrane protein</topology>
    </subcellularLocation>
</comment>
<evidence type="ECO:0000259" key="11">
    <source>
        <dbReference type="PROSITE" id="PS50883"/>
    </source>
</evidence>
<organism evidence="12 13">
    <name type="scientific">Siccibacter colletis</name>
    <dbReference type="NCBI Taxonomy" id="1505757"/>
    <lineage>
        <taxon>Bacteria</taxon>
        <taxon>Pseudomonadati</taxon>
        <taxon>Pseudomonadota</taxon>
        <taxon>Gammaproteobacteria</taxon>
        <taxon>Enterobacterales</taxon>
        <taxon>Enterobacteriaceae</taxon>
        <taxon>Siccibacter</taxon>
    </lineage>
</organism>
<keyword evidence="7 10" id="KW-1133">Transmembrane helix</keyword>
<comment type="catalytic activity">
    <reaction evidence="9">
        <text>3',3'-c-di-GMP + H2O = 5'-phosphoguanylyl(3'-&gt;5')guanosine + H(+)</text>
        <dbReference type="Rhea" id="RHEA:24902"/>
        <dbReference type="ChEBI" id="CHEBI:15377"/>
        <dbReference type="ChEBI" id="CHEBI:15378"/>
        <dbReference type="ChEBI" id="CHEBI:58754"/>
        <dbReference type="ChEBI" id="CHEBI:58805"/>
        <dbReference type="EC" id="3.1.4.52"/>
    </reaction>
</comment>
<dbReference type="SMART" id="SM00052">
    <property type="entry name" value="EAL"/>
    <property type="match status" value="1"/>
</dbReference>
<evidence type="ECO:0000256" key="10">
    <source>
        <dbReference type="SAM" id="Phobius"/>
    </source>
</evidence>
<keyword evidence="5 10" id="KW-0812">Transmembrane</keyword>
<name>A0ABY6JGB5_9ENTR</name>
<dbReference type="Proteomes" id="UP001156318">
    <property type="component" value="Chromosome"/>
</dbReference>
<proteinExistence type="predicted"/>
<dbReference type="EMBL" id="CP074352">
    <property type="protein sequence ID" value="UYU32825.1"/>
    <property type="molecule type" value="Genomic_DNA"/>
</dbReference>
<accession>A0ABY6JGB5</accession>
<keyword evidence="3" id="KW-1003">Cell membrane</keyword>
<dbReference type="InterPro" id="IPR035919">
    <property type="entry name" value="EAL_sf"/>
</dbReference>
<evidence type="ECO:0000256" key="7">
    <source>
        <dbReference type="ARBA" id="ARBA00022989"/>
    </source>
</evidence>
<keyword evidence="13" id="KW-1185">Reference proteome</keyword>
<dbReference type="PANTHER" id="PTHR33121:SF81">
    <property type="entry name" value="CYCLIC DI-GMP PHOSPHODIESTERASE PDEB-RELATED"/>
    <property type="match status" value="1"/>
</dbReference>
<evidence type="ECO:0000313" key="13">
    <source>
        <dbReference type="Proteomes" id="UP001156318"/>
    </source>
</evidence>
<evidence type="ECO:0000256" key="3">
    <source>
        <dbReference type="ARBA" id="ARBA00022475"/>
    </source>
</evidence>
<protein>
    <recommendedName>
        <fullName evidence="2">cyclic-guanylate-specific phosphodiesterase</fullName>
        <ecNumber evidence="2">3.1.4.52</ecNumber>
    </recommendedName>
</protein>
<dbReference type="InterPro" id="IPR001633">
    <property type="entry name" value="EAL_dom"/>
</dbReference>
<evidence type="ECO:0000313" key="12">
    <source>
        <dbReference type="EMBL" id="UYU32825.1"/>
    </source>
</evidence>
<dbReference type="Gene3D" id="3.20.20.450">
    <property type="entry name" value="EAL domain"/>
    <property type="match status" value="1"/>
</dbReference>
<evidence type="ECO:0000256" key="6">
    <source>
        <dbReference type="ARBA" id="ARBA00022801"/>
    </source>
</evidence>
<dbReference type="CDD" id="cd01948">
    <property type="entry name" value="EAL"/>
    <property type="match status" value="1"/>
</dbReference>
<dbReference type="EC" id="3.1.4.52" evidence="2"/>
<dbReference type="SUPFAM" id="SSF141868">
    <property type="entry name" value="EAL domain-like"/>
    <property type="match status" value="1"/>
</dbReference>
<evidence type="ECO:0000256" key="5">
    <source>
        <dbReference type="ARBA" id="ARBA00022692"/>
    </source>
</evidence>
<gene>
    <name evidence="12" type="ORF">KFZ77_04720</name>
</gene>
<evidence type="ECO:0000256" key="8">
    <source>
        <dbReference type="ARBA" id="ARBA00023136"/>
    </source>
</evidence>
<feature type="domain" description="EAL" evidence="11">
    <location>
        <begin position="268"/>
        <end position="516"/>
    </location>
</feature>
<dbReference type="Pfam" id="PF00563">
    <property type="entry name" value="EAL"/>
    <property type="match status" value="1"/>
</dbReference>
<keyword evidence="4" id="KW-0973">c-di-GMP</keyword>